<dbReference type="GO" id="GO:0005886">
    <property type="term" value="C:plasma membrane"/>
    <property type="evidence" value="ECO:0007669"/>
    <property type="project" value="UniProtKB-SubCell"/>
</dbReference>
<evidence type="ECO:0000256" key="1">
    <source>
        <dbReference type="ARBA" id="ARBA00004651"/>
    </source>
</evidence>
<comment type="subcellular location">
    <subcellularLocation>
        <location evidence="1">Cell membrane</location>
        <topology evidence="1">Multi-pass membrane protein</topology>
    </subcellularLocation>
</comment>
<proteinExistence type="inferred from homology"/>
<organism evidence="8 9">
    <name type="scientific">Robertmurraya kyonggiensis</name>
    <dbReference type="NCBI Taxonomy" id="1037680"/>
    <lineage>
        <taxon>Bacteria</taxon>
        <taxon>Bacillati</taxon>
        <taxon>Bacillota</taxon>
        <taxon>Bacilli</taxon>
        <taxon>Bacillales</taxon>
        <taxon>Bacillaceae</taxon>
        <taxon>Robertmurraya</taxon>
    </lineage>
</organism>
<dbReference type="RefSeq" id="WP_136830296.1">
    <property type="nucleotide sequence ID" value="NZ_SWBM01000001.1"/>
</dbReference>
<keyword evidence="6 7" id="KW-0472">Membrane</keyword>
<evidence type="ECO:0000313" key="9">
    <source>
        <dbReference type="Proteomes" id="UP000307756"/>
    </source>
</evidence>
<feature type="transmembrane region" description="Helical" evidence="7">
    <location>
        <begin position="220"/>
        <end position="240"/>
    </location>
</feature>
<feature type="transmembrane region" description="Helical" evidence="7">
    <location>
        <begin position="126"/>
        <end position="147"/>
    </location>
</feature>
<reference evidence="8 9" key="1">
    <citation type="journal article" date="2011" name="J. Microbiol.">
        <title>Bacillus kyonggiensis sp. nov., isolated from soil of a lettuce field.</title>
        <authorList>
            <person name="Dong K."/>
            <person name="Lee S."/>
        </authorList>
    </citation>
    <scope>NUCLEOTIDE SEQUENCE [LARGE SCALE GENOMIC DNA]</scope>
    <source>
        <strain evidence="8 9">NB22</strain>
    </source>
</reference>
<sequence>MITQRDALTSWSKRANGIILVVAIAILAQFLGGLFPLIGGILFAIIIGIVLKNTVGIKPAFDSGLSFVIKDLLKLAVIFLGASLNLTTIIKVGQQSILVVFISVILGIGLTFWFGKLLKLNRKLTLMIGVGTSICGATAISCVKGVLEAKDDETAYAISTIVFFNLIAFFIYPVVGHLFQLDDLSFGIWTGTAVHDTSSAVAVGLAYSNEAGEIATTVKLARTLFLLPVIIILPFLMNNRKKGSIQQSLKEAFPWFIVWFLVMSILNSIGLIPVSVQEFSNDIAKFFIIMVMAAVGMQVNLKGFAKIGIKPFLTGLFASITVSLISLFIIYLIN</sequence>
<dbReference type="AlphaFoldDB" id="A0A4U1DCN7"/>
<evidence type="ECO:0000256" key="5">
    <source>
        <dbReference type="ARBA" id="ARBA00022989"/>
    </source>
</evidence>
<evidence type="ECO:0000256" key="4">
    <source>
        <dbReference type="ARBA" id="ARBA00022692"/>
    </source>
</evidence>
<comment type="caution">
    <text evidence="8">The sequence shown here is derived from an EMBL/GenBank/DDBJ whole genome shotgun (WGS) entry which is preliminary data.</text>
</comment>
<feature type="transmembrane region" description="Helical" evidence="7">
    <location>
        <begin position="283"/>
        <end position="301"/>
    </location>
</feature>
<feature type="transmembrane region" description="Helical" evidence="7">
    <location>
        <begin position="313"/>
        <end position="333"/>
    </location>
</feature>
<evidence type="ECO:0000256" key="6">
    <source>
        <dbReference type="ARBA" id="ARBA00023136"/>
    </source>
</evidence>
<keyword evidence="3" id="KW-1003">Cell membrane</keyword>
<evidence type="ECO:0000256" key="7">
    <source>
        <dbReference type="SAM" id="Phobius"/>
    </source>
</evidence>
<feature type="transmembrane region" description="Helical" evidence="7">
    <location>
        <begin position="153"/>
        <end position="174"/>
    </location>
</feature>
<evidence type="ECO:0000256" key="3">
    <source>
        <dbReference type="ARBA" id="ARBA00022475"/>
    </source>
</evidence>
<evidence type="ECO:0000313" key="8">
    <source>
        <dbReference type="EMBL" id="TKC19387.1"/>
    </source>
</evidence>
<keyword evidence="5 7" id="KW-1133">Transmembrane helix</keyword>
<feature type="transmembrane region" description="Helical" evidence="7">
    <location>
        <begin position="252"/>
        <end position="271"/>
    </location>
</feature>
<dbReference type="InterPro" id="IPR018383">
    <property type="entry name" value="UPF0324_pro"/>
</dbReference>
<dbReference type="PANTHER" id="PTHR30106">
    <property type="entry name" value="INNER MEMBRANE PROTEIN YEIH-RELATED"/>
    <property type="match status" value="1"/>
</dbReference>
<feature type="transmembrane region" description="Helical" evidence="7">
    <location>
        <begin position="186"/>
        <end position="208"/>
    </location>
</feature>
<dbReference type="Pfam" id="PF03601">
    <property type="entry name" value="Cons_hypoth698"/>
    <property type="match status" value="1"/>
</dbReference>
<comment type="similarity">
    <text evidence="2">Belongs to the UPF0324 family.</text>
</comment>
<feature type="transmembrane region" description="Helical" evidence="7">
    <location>
        <begin position="96"/>
        <end position="114"/>
    </location>
</feature>
<protein>
    <submittedName>
        <fullName evidence="8">YeiH family putative sulfate export transporter</fullName>
    </submittedName>
</protein>
<feature type="transmembrane region" description="Helical" evidence="7">
    <location>
        <begin position="18"/>
        <end position="51"/>
    </location>
</feature>
<dbReference type="PANTHER" id="PTHR30106:SF1">
    <property type="entry name" value="UPF0324 MEMBRANE PROTEIN FN0533"/>
    <property type="match status" value="1"/>
</dbReference>
<dbReference type="OrthoDB" id="9811391at2"/>
<gene>
    <name evidence="8" type="ORF">FA727_07560</name>
</gene>
<evidence type="ECO:0000256" key="2">
    <source>
        <dbReference type="ARBA" id="ARBA00007977"/>
    </source>
</evidence>
<keyword evidence="9" id="KW-1185">Reference proteome</keyword>
<name>A0A4U1DCN7_9BACI</name>
<dbReference type="EMBL" id="SWBM01000001">
    <property type="protein sequence ID" value="TKC19387.1"/>
    <property type="molecule type" value="Genomic_DNA"/>
</dbReference>
<dbReference type="Proteomes" id="UP000307756">
    <property type="component" value="Unassembled WGS sequence"/>
</dbReference>
<keyword evidence="4 7" id="KW-0812">Transmembrane</keyword>
<feature type="transmembrane region" description="Helical" evidence="7">
    <location>
        <begin position="72"/>
        <end position="90"/>
    </location>
</feature>
<accession>A0A4U1DCN7</accession>